<evidence type="ECO:0000259" key="8">
    <source>
        <dbReference type="Pfam" id="PF10411"/>
    </source>
</evidence>
<dbReference type="SUPFAM" id="SSF54423">
    <property type="entry name" value="DsbC/DsbG N-terminal domain-like"/>
    <property type="match status" value="1"/>
</dbReference>
<sequence>MKIKNLLAVAALAALSNLASAAGDDAATQAATGVAQGVGAGAAQAATKDVALQAVAAKFRAMYPNTTFTDIRASGIDGLYELVMGQNVAYTDASGRYFVFGHLFDMKEQVDLTAQRQQEQQAARRVEYPKGLLGNAIKTVKGDGSRQLAVFADPNCGYCKKLEQELTKVDNVTIYTFLYPVLGEDSKTLAIATWCAADRSKAWSDWMLNQKRPALVSCVTPINDNTVLGSRLGVTGTPTLIAADGRILPGAAPADKINEWLGGAK</sequence>
<protein>
    <recommendedName>
        <fullName evidence="7">Thiol:disulfide interchange protein</fullName>
    </recommendedName>
</protein>
<reference evidence="10" key="1">
    <citation type="submission" date="2018-06" db="EMBL/GenBank/DDBJ databases">
        <authorList>
            <person name="O'Rourke A."/>
        </authorList>
    </citation>
    <scope>NUCLEOTIDE SEQUENCE</scope>
    <source>
        <strain evidence="10">132550021-3</strain>
    </source>
</reference>
<dbReference type="InterPro" id="IPR036249">
    <property type="entry name" value="Thioredoxin-like_sf"/>
</dbReference>
<dbReference type="InterPro" id="IPR033954">
    <property type="entry name" value="DiS-bond_Isoase_DsbC/G"/>
</dbReference>
<dbReference type="Gene3D" id="3.40.30.10">
    <property type="entry name" value="Glutaredoxin"/>
    <property type="match status" value="1"/>
</dbReference>
<comment type="subcellular location">
    <subcellularLocation>
        <location evidence="1 7">Periplasm</location>
    </subcellularLocation>
</comment>
<evidence type="ECO:0000256" key="4">
    <source>
        <dbReference type="ARBA" id="ARBA00022764"/>
    </source>
</evidence>
<keyword evidence="4 7" id="KW-0574">Periplasm</keyword>
<dbReference type="Pfam" id="PF10411">
    <property type="entry name" value="DsbC_N"/>
    <property type="match status" value="1"/>
</dbReference>
<dbReference type="RefSeq" id="WP_028229038.1">
    <property type="nucleotide sequence ID" value="NZ_QGAQ01000026.1"/>
</dbReference>
<comment type="similarity">
    <text evidence="2 7">Belongs to the thioredoxin family. DsbC subfamily.</text>
</comment>
<evidence type="ECO:0000256" key="2">
    <source>
        <dbReference type="ARBA" id="ARBA00009813"/>
    </source>
</evidence>
<dbReference type="EMBL" id="QGBI01000029">
    <property type="protein sequence ID" value="MBX3892770.1"/>
    <property type="molecule type" value="Genomic_DNA"/>
</dbReference>
<dbReference type="CDD" id="cd03020">
    <property type="entry name" value="DsbA_DsbC_DsbG"/>
    <property type="match status" value="1"/>
</dbReference>
<dbReference type="Pfam" id="PF13098">
    <property type="entry name" value="Thioredoxin_2"/>
    <property type="match status" value="1"/>
</dbReference>
<feature type="signal peptide" evidence="7">
    <location>
        <begin position="1"/>
        <end position="21"/>
    </location>
</feature>
<evidence type="ECO:0000259" key="9">
    <source>
        <dbReference type="Pfam" id="PF13098"/>
    </source>
</evidence>
<feature type="domain" description="Disulphide bond isomerase DsbC/G N-terminal" evidence="8">
    <location>
        <begin position="49"/>
        <end position="114"/>
    </location>
</feature>
<feature type="chain" id="PRO_5043093079" description="Thiol:disulfide interchange protein" evidence="7">
    <location>
        <begin position="22"/>
        <end position="265"/>
    </location>
</feature>
<comment type="function">
    <text evidence="7">Required for disulfide bond formation in some periplasmic proteins. Acts by transferring its disulfide bond to other proteins and is reduced in the process.</text>
</comment>
<dbReference type="Gene3D" id="3.10.450.70">
    <property type="entry name" value="Disulphide bond isomerase, DsbC/G, N-terminal"/>
    <property type="match status" value="1"/>
</dbReference>
<accession>A0AAW4QAV7</accession>
<dbReference type="InterPro" id="IPR009094">
    <property type="entry name" value="DiS-bond_isomerase_DsbC/G_N_sf"/>
</dbReference>
<gene>
    <name evidence="10" type="ORF">DEE74_23160</name>
</gene>
<evidence type="ECO:0000256" key="5">
    <source>
        <dbReference type="ARBA" id="ARBA00023157"/>
    </source>
</evidence>
<evidence type="ECO:0000256" key="7">
    <source>
        <dbReference type="RuleBase" id="RU364038"/>
    </source>
</evidence>
<dbReference type="PANTHER" id="PTHR35272">
    <property type="entry name" value="THIOL:DISULFIDE INTERCHANGE PROTEIN DSBC-RELATED"/>
    <property type="match status" value="1"/>
</dbReference>
<dbReference type="SUPFAM" id="SSF52833">
    <property type="entry name" value="Thioredoxin-like"/>
    <property type="match status" value="1"/>
</dbReference>
<dbReference type="PANTHER" id="PTHR35272:SF3">
    <property type="entry name" value="THIOL:DISULFIDE INTERCHANGE PROTEIN DSBC"/>
    <property type="match status" value="1"/>
</dbReference>
<proteinExistence type="inferred from homology"/>
<dbReference type="InterPro" id="IPR012336">
    <property type="entry name" value="Thioredoxin-like_fold"/>
</dbReference>
<dbReference type="InterPro" id="IPR018950">
    <property type="entry name" value="DiS-bond_isomerase_DsbC/G_N"/>
</dbReference>
<keyword evidence="6 7" id="KW-0676">Redox-active center</keyword>
<dbReference type="Proteomes" id="UP001199322">
    <property type="component" value="Unassembled WGS sequence"/>
</dbReference>
<evidence type="ECO:0000256" key="3">
    <source>
        <dbReference type="ARBA" id="ARBA00022729"/>
    </source>
</evidence>
<evidence type="ECO:0000313" key="11">
    <source>
        <dbReference type="Proteomes" id="UP001199322"/>
    </source>
</evidence>
<keyword evidence="3 7" id="KW-0732">Signal</keyword>
<evidence type="ECO:0000313" key="10">
    <source>
        <dbReference type="EMBL" id="MBX3892770.1"/>
    </source>
</evidence>
<name>A0AAW4QAV7_RALPI</name>
<dbReference type="InterPro" id="IPR051470">
    <property type="entry name" value="Thiol:disulfide_interchange"/>
</dbReference>
<dbReference type="AlphaFoldDB" id="A0AAW4QAV7"/>
<feature type="domain" description="Thioredoxin-like fold" evidence="9">
    <location>
        <begin position="140"/>
        <end position="261"/>
    </location>
</feature>
<organism evidence="10 11">
    <name type="scientific">Ralstonia pickettii</name>
    <name type="common">Burkholderia pickettii</name>
    <dbReference type="NCBI Taxonomy" id="329"/>
    <lineage>
        <taxon>Bacteria</taxon>
        <taxon>Pseudomonadati</taxon>
        <taxon>Pseudomonadota</taxon>
        <taxon>Betaproteobacteria</taxon>
        <taxon>Burkholderiales</taxon>
        <taxon>Burkholderiaceae</taxon>
        <taxon>Ralstonia</taxon>
    </lineage>
</organism>
<comment type="caution">
    <text evidence="10">The sequence shown here is derived from an EMBL/GenBank/DDBJ whole genome shotgun (WGS) entry which is preliminary data.</text>
</comment>
<keyword evidence="5" id="KW-1015">Disulfide bond</keyword>
<dbReference type="GO" id="GO:0042597">
    <property type="term" value="C:periplasmic space"/>
    <property type="evidence" value="ECO:0007669"/>
    <property type="project" value="UniProtKB-SubCell"/>
</dbReference>
<evidence type="ECO:0000256" key="1">
    <source>
        <dbReference type="ARBA" id="ARBA00004418"/>
    </source>
</evidence>
<evidence type="ECO:0000256" key="6">
    <source>
        <dbReference type="ARBA" id="ARBA00023284"/>
    </source>
</evidence>